<dbReference type="Pfam" id="PF09365">
    <property type="entry name" value="DUF2461"/>
    <property type="match status" value="1"/>
</dbReference>
<organism evidence="1 2">
    <name type="scientific">Sphingobacterium faecale</name>
    <dbReference type="NCBI Taxonomy" id="2803775"/>
    <lineage>
        <taxon>Bacteria</taxon>
        <taxon>Pseudomonadati</taxon>
        <taxon>Bacteroidota</taxon>
        <taxon>Sphingobacteriia</taxon>
        <taxon>Sphingobacteriales</taxon>
        <taxon>Sphingobacteriaceae</taxon>
        <taxon>Sphingobacterium</taxon>
    </lineage>
</organism>
<dbReference type="PANTHER" id="PTHR36452">
    <property type="entry name" value="CHROMOSOME 12, WHOLE GENOME SHOTGUN SEQUENCE"/>
    <property type="match status" value="1"/>
</dbReference>
<dbReference type="InterPro" id="IPR015996">
    <property type="entry name" value="UCP028451"/>
</dbReference>
<sequence length="222" mass="25655">MNISTSTFKFLKDLSDNNSREWFQENKGHYEEALQNVKEFVEELIVQLSLFDPQINTDIKASKCMFRIYRDVRFSKDKSPYKSWLAAGISVDGRKLDGPEYYIHIEPNNSFIAAGYWRPKKEHLDAIRQEVDYNAEALHGALEAGQWTVADLSQEDKLTRPPSGYSADDPQIEIFKLKSFIIHQHLSNMVLTDADAMDKVVGICKRIYPFKKFIQEAIDLEP</sequence>
<gene>
    <name evidence="1" type="ORF">JKG61_12340</name>
</gene>
<dbReference type="NCBIfam" id="TIGR02453">
    <property type="entry name" value="TIGR02453 family protein"/>
    <property type="match status" value="1"/>
</dbReference>
<keyword evidence="2" id="KW-1185">Reference proteome</keyword>
<accession>A0ABS1R4B0</accession>
<comment type="caution">
    <text evidence="1">The sequence shown here is derived from an EMBL/GenBank/DDBJ whole genome shotgun (WGS) entry which is preliminary data.</text>
</comment>
<reference evidence="1 2" key="1">
    <citation type="submission" date="2021-01" db="EMBL/GenBank/DDBJ databases">
        <title>C459-1 draft genome sequence.</title>
        <authorList>
            <person name="Zhang X.-F."/>
        </authorList>
    </citation>
    <scope>NUCLEOTIDE SEQUENCE [LARGE SCALE GENOMIC DNA]</scope>
    <source>
        <strain evidence="2">C459-1</strain>
    </source>
</reference>
<protein>
    <submittedName>
        <fullName evidence="1">DUF2461 domain-containing protein</fullName>
    </submittedName>
</protein>
<dbReference type="RefSeq" id="WP_202103298.1">
    <property type="nucleotide sequence ID" value="NZ_JAERTY010000007.1"/>
</dbReference>
<dbReference type="InterPro" id="IPR012808">
    <property type="entry name" value="CHP02453"/>
</dbReference>
<name>A0ABS1R4B0_9SPHI</name>
<evidence type="ECO:0000313" key="1">
    <source>
        <dbReference type="EMBL" id="MBL1409543.1"/>
    </source>
</evidence>
<dbReference type="PIRSF" id="PIRSF028451">
    <property type="entry name" value="UCP028451"/>
    <property type="match status" value="1"/>
</dbReference>
<dbReference type="Proteomes" id="UP000625283">
    <property type="component" value="Unassembled WGS sequence"/>
</dbReference>
<dbReference type="PANTHER" id="PTHR36452:SF1">
    <property type="entry name" value="DUF2461 DOMAIN-CONTAINING PROTEIN"/>
    <property type="match status" value="1"/>
</dbReference>
<evidence type="ECO:0000313" key="2">
    <source>
        <dbReference type="Proteomes" id="UP000625283"/>
    </source>
</evidence>
<dbReference type="EMBL" id="JAERTY010000007">
    <property type="protein sequence ID" value="MBL1409543.1"/>
    <property type="molecule type" value="Genomic_DNA"/>
</dbReference>
<proteinExistence type="predicted"/>